<evidence type="ECO:0000256" key="3">
    <source>
        <dbReference type="ARBA" id="ARBA00022475"/>
    </source>
</evidence>
<keyword evidence="5 8" id="KW-1133">Transmembrane helix</keyword>
<protein>
    <submittedName>
        <fullName evidence="10">Cytochrome c oxidase subunit 3</fullName>
    </submittedName>
</protein>
<feature type="transmembrane region" description="Helical" evidence="8">
    <location>
        <begin position="175"/>
        <end position="194"/>
    </location>
</feature>
<evidence type="ECO:0000256" key="8">
    <source>
        <dbReference type="SAM" id="Phobius"/>
    </source>
</evidence>
<dbReference type="EMBL" id="JANCLU010000002">
    <property type="protein sequence ID" value="MCP8937444.1"/>
    <property type="molecule type" value="Genomic_DNA"/>
</dbReference>
<evidence type="ECO:0000256" key="6">
    <source>
        <dbReference type="ARBA" id="ARBA00023136"/>
    </source>
</evidence>
<dbReference type="CDD" id="cd00386">
    <property type="entry name" value="Heme_Cu_Oxidase_III_like"/>
    <property type="match status" value="1"/>
</dbReference>
<feature type="domain" description="Heme-copper oxidase subunit III family profile" evidence="9">
    <location>
        <begin position="24"/>
        <end position="197"/>
    </location>
</feature>
<dbReference type="PANTHER" id="PTHR11403">
    <property type="entry name" value="CYTOCHROME C OXIDASE SUBUNIT III"/>
    <property type="match status" value="1"/>
</dbReference>
<keyword evidence="3" id="KW-1003">Cell membrane</keyword>
<dbReference type="Proteomes" id="UP001205890">
    <property type="component" value="Unassembled WGS sequence"/>
</dbReference>
<comment type="caution">
    <text evidence="10">The sequence shown here is derived from an EMBL/GenBank/DDBJ whole genome shotgun (WGS) entry which is preliminary data.</text>
</comment>
<dbReference type="RefSeq" id="WP_254738442.1">
    <property type="nucleotide sequence ID" value="NZ_JANCLU010000002.1"/>
</dbReference>
<dbReference type="InterPro" id="IPR000298">
    <property type="entry name" value="Cyt_c_oxidase-like_su3"/>
</dbReference>
<dbReference type="Gene3D" id="1.20.120.80">
    <property type="entry name" value="Cytochrome c oxidase, subunit III, four-helix bundle"/>
    <property type="match status" value="1"/>
</dbReference>
<evidence type="ECO:0000256" key="5">
    <source>
        <dbReference type="ARBA" id="ARBA00022989"/>
    </source>
</evidence>
<feature type="transmembrane region" description="Helical" evidence="8">
    <location>
        <begin position="132"/>
        <end position="163"/>
    </location>
</feature>
<evidence type="ECO:0000256" key="2">
    <source>
        <dbReference type="ARBA" id="ARBA00010581"/>
    </source>
</evidence>
<keyword evidence="4 7" id="KW-0812">Transmembrane</keyword>
<sequence length="199" mass="21991">MSDTVHLQAPLPTGSVGKLANGWFGMIALVATEGALFAYLLFSYFYFDVQYGRSWLPDPLPAFRLSGPNTAILVVSSLTMVWAERAARRGANGRAALGIALSFVLGLVFVGIQLMEWKDKTFNYASSSYGSLYFLITGFHMAHVVAGLLVLAALLAWTLLGYFDARRHAPVSIGALYWHFVDVVWLCVFFSLYVTPHLR</sequence>
<evidence type="ECO:0000256" key="1">
    <source>
        <dbReference type="ARBA" id="ARBA00004651"/>
    </source>
</evidence>
<name>A0ABT1L7K6_9HYPH</name>
<accession>A0ABT1L7K6</accession>
<keyword evidence="6 8" id="KW-0472">Membrane</keyword>
<gene>
    <name evidence="10" type="ORF">NK718_02865</name>
</gene>
<dbReference type="InterPro" id="IPR024791">
    <property type="entry name" value="Cyt_c/ubiquinol_Oxase_su3"/>
</dbReference>
<keyword evidence="11" id="KW-1185">Reference proteome</keyword>
<dbReference type="InterPro" id="IPR035973">
    <property type="entry name" value="Cyt_c_oxidase_su3-like_sf"/>
</dbReference>
<comment type="similarity">
    <text evidence="2 7">Belongs to the cytochrome c oxidase subunit 3 family.</text>
</comment>
<feature type="transmembrane region" description="Helical" evidence="8">
    <location>
        <begin position="67"/>
        <end position="83"/>
    </location>
</feature>
<evidence type="ECO:0000256" key="7">
    <source>
        <dbReference type="RuleBase" id="RU003376"/>
    </source>
</evidence>
<feature type="transmembrane region" description="Helical" evidence="8">
    <location>
        <begin position="23"/>
        <end position="47"/>
    </location>
</feature>
<dbReference type="Pfam" id="PF00510">
    <property type="entry name" value="COX3"/>
    <property type="match status" value="1"/>
</dbReference>
<dbReference type="SUPFAM" id="SSF81452">
    <property type="entry name" value="Cytochrome c oxidase subunit III-like"/>
    <property type="match status" value="1"/>
</dbReference>
<organism evidence="10 11">
    <name type="scientific">Alsobacter ponti</name>
    <dbReference type="NCBI Taxonomy" id="2962936"/>
    <lineage>
        <taxon>Bacteria</taxon>
        <taxon>Pseudomonadati</taxon>
        <taxon>Pseudomonadota</taxon>
        <taxon>Alphaproteobacteria</taxon>
        <taxon>Hyphomicrobiales</taxon>
        <taxon>Alsobacteraceae</taxon>
        <taxon>Alsobacter</taxon>
    </lineage>
</organism>
<evidence type="ECO:0000313" key="10">
    <source>
        <dbReference type="EMBL" id="MCP8937444.1"/>
    </source>
</evidence>
<proteinExistence type="inferred from homology"/>
<evidence type="ECO:0000259" key="9">
    <source>
        <dbReference type="PROSITE" id="PS50253"/>
    </source>
</evidence>
<evidence type="ECO:0000256" key="4">
    <source>
        <dbReference type="ARBA" id="ARBA00022692"/>
    </source>
</evidence>
<dbReference type="InterPro" id="IPR013833">
    <property type="entry name" value="Cyt_c_oxidase_su3_a-hlx"/>
</dbReference>
<feature type="transmembrane region" description="Helical" evidence="8">
    <location>
        <begin position="95"/>
        <end position="112"/>
    </location>
</feature>
<dbReference type="PROSITE" id="PS50253">
    <property type="entry name" value="COX3"/>
    <property type="match status" value="1"/>
</dbReference>
<dbReference type="PANTHER" id="PTHR11403:SF2">
    <property type="entry name" value="CYTOCHROME BO(3) UBIQUINOL OXIDASE SUBUNIT 3"/>
    <property type="match status" value="1"/>
</dbReference>
<evidence type="ECO:0000313" key="11">
    <source>
        <dbReference type="Proteomes" id="UP001205890"/>
    </source>
</evidence>
<reference evidence="10 11" key="1">
    <citation type="submission" date="2022-07" db="EMBL/GenBank/DDBJ databases">
        <authorList>
            <person name="Li W.-J."/>
            <person name="Deng Q.-Q."/>
        </authorList>
    </citation>
    <scope>NUCLEOTIDE SEQUENCE [LARGE SCALE GENOMIC DNA]</scope>
    <source>
        <strain evidence="10 11">SYSU M60028</strain>
    </source>
</reference>
<comment type="subcellular location">
    <subcellularLocation>
        <location evidence="1 7">Cell membrane</location>
        <topology evidence="1 7">Multi-pass membrane protein</topology>
    </subcellularLocation>
</comment>